<feature type="domain" description="Fibronectin type III-like" evidence="6">
    <location>
        <begin position="649"/>
        <end position="718"/>
    </location>
</feature>
<keyword evidence="2 5" id="KW-0732">Signal</keyword>
<keyword evidence="4" id="KW-0326">Glycosidase</keyword>
<keyword evidence="3" id="KW-0378">Hydrolase</keyword>
<dbReference type="InterPro" id="IPR044993">
    <property type="entry name" value="BXL"/>
</dbReference>
<evidence type="ECO:0000259" key="6">
    <source>
        <dbReference type="SMART" id="SM01217"/>
    </source>
</evidence>
<name>A0A6G0WKM3_9STRA</name>
<dbReference type="SUPFAM" id="SSF52279">
    <property type="entry name" value="Beta-D-glucan exohydrolase, C-terminal domain"/>
    <property type="match status" value="1"/>
</dbReference>
<accession>A0A6G0WKM3</accession>
<dbReference type="Pfam" id="PF00933">
    <property type="entry name" value="Glyco_hydro_3"/>
    <property type="match status" value="1"/>
</dbReference>
<dbReference type="Gene3D" id="2.60.40.10">
    <property type="entry name" value="Immunoglobulins"/>
    <property type="match status" value="1"/>
</dbReference>
<organism evidence="7 8">
    <name type="scientific">Aphanomyces euteiches</name>
    <dbReference type="NCBI Taxonomy" id="100861"/>
    <lineage>
        <taxon>Eukaryota</taxon>
        <taxon>Sar</taxon>
        <taxon>Stramenopiles</taxon>
        <taxon>Oomycota</taxon>
        <taxon>Saprolegniomycetes</taxon>
        <taxon>Saprolegniales</taxon>
        <taxon>Verrucalvaceae</taxon>
        <taxon>Aphanomyces</taxon>
    </lineage>
</organism>
<dbReference type="InterPro" id="IPR002772">
    <property type="entry name" value="Glyco_hydro_3_C"/>
</dbReference>
<dbReference type="InterPro" id="IPR013783">
    <property type="entry name" value="Ig-like_fold"/>
</dbReference>
<protein>
    <recommendedName>
        <fullName evidence="6">Fibronectin type III-like domain-containing protein</fullName>
    </recommendedName>
</protein>
<evidence type="ECO:0000256" key="2">
    <source>
        <dbReference type="ARBA" id="ARBA00022729"/>
    </source>
</evidence>
<comment type="caution">
    <text evidence="7">The sequence shown here is derived from an EMBL/GenBank/DDBJ whole genome shotgun (WGS) entry which is preliminary data.</text>
</comment>
<reference evidence="7 8" key="1">
    <citation type="submission" date="2019-07" db="EMBL/GenBank/DDBJ databases">
        <title>Genomics analysis of Aphanomyces spp. identifies a new class of oomycete effector associated with host adaptation.</title>
        <authorList>
            <person name="Gaulin E."/>
        </authorList>
    </citation>
    <scope>NUCLEOTIDE SEQUENCE [LARGE SCALE GENOMIC DNA]</scope>
    <source>
        <strain evidence="7 8">ATCC 201684</strain>
    </source>
</reference>
<dbReference type="GO" id="GO:0009044">
    <property type="term" value="F:xylan 1,4-beta-xylosidase activity"/>
    <property type="evidence" value="ECO:0007669"/>
    <property type="project" value="InterPro"/>
</dbReference>
<keyword evidence="8" id="KW-1185">Reference proteome</keyword>
<dbReference type="InterPro" id="IPR036962">
    <property type="entry name" value="Glyco_hydro_3_N_sf"/>
</dbReference>
<proteinExistence type="inferred from homology"/>
<feature type="signal peptide" evidence="5">
    <location>
        <begin position="1"/>
        <end position="19"/>
    </location>
</feature>
<dbReference type="InterPro" id="IPR026891">
    <property type="entry name" value="Fn3-like"/>
</dbReference>
<dbReference type="GO" id="GO:0046556">
    <property type="term" value="F:alpha-L-arabinofuranosidase activity"/>
    <property type="evidence" value="ECO:0007669"/>
    <property type="project" value="TreeGrafter"/>
</dbReference>
<dbReference type="GO" id="GO:0045493">
    <property type="term" value="P:xylan catabolic process"/>
    <property type="evidence" value="ECO:0007669"/>
    <property type="project" value="InterPro"/>
</dbReference>
<dbReference type="PRINTS" id="PR00133">
    <property type="entry name" value="GLHYDRLASE3"/>
</dbReference>
<dbReference type="SMART" id="SM01217">
    <property type="entry name" value="Fn3_like"/>
    <property type="match status" value="1"/>
</dbReference>
<feature type="chain" id="PRO_5026078373" description="Fibronectin type III-like domain-containing protein" evidence="5">
    <location>
        <begin position="20"/>
        <end position="739"/>
    </location>
</feature>
<dbReference type="EMBL" id="VJMJ01000188">
    <property type="protein sequence ID" value="KAF0727798.1"/>
    <property type="molecule type" value="Genomic_DNA"/>
</dbReference>
<dbReference type="InterPro" id="IPR017853">
    <property type="entry name" value="GH"/>
</dbReference>
<dbReference type="InterPro" id="IPR036881">
    <property type="entry name" value="Glyco_hydro_3_C_sf"/>
</dbReference>
<dbReference type="Proteomes" id="UP000481153">
    <property type="component" value="Unassembled WGS sequence"/>
</dbReference>
<evidence type="ECO:0000256" key="3">
    <source>
        <dbReference type="ARBA" id="ARBA00022801"/>
    </source>
</evidence>
<evidence type="ECO:0000256" key="4">
    <source>
        <dbReference type="ARBA" id="ARBA00023295"/>
    </source>
</evidence>
<dbReference type="Pfam" id="PF01915">
    <property type="entry name" value="Glyco_hydro_3_C"/>
    <property type="match status" value="1"/>
</dbReference>
<evidence type="ECO:0000313" key="7">
    <source>
        <dbReference type="EMBL" id="KAF0727798.1"/>
    </source>
</evidence>
<dbReference type="PANTHER" id="PTHR42721:SF3">
    <property type="entry name" value="BETA-D-XYLOSIDASE 5-RELATED"/>
    <property type="match status" value="1"/>
</dbReference>
<gene>
    <name evidence="7" type="ORF">Ae201684_014234</name>
</gene>
<evidence type="ECO:0000256" key="5">
    <source>
        <dbReference type="SAM" id="SignalP"/>
    </source>
</evidence>
<dbReference type="GO" id="GO:0031222">
    <property type="term" value="P:arabinan catabolic process"/>
    <property type="evidence" value="ECO:0007669"/>
    <property type="project" value="TreeGrafter"/>
</dbReference>
<dbReference type="PANTHER" id="PTHR42721">
    <property type="entry name" value="SUGAR HYDROLASE-RELATED"/>
    <property type="match status" value="1"/>
</dbReference>
<dbReference type="VEuPathDB" id="FungiDB:AeMF1_019124"/>
<dbReference type="AlphaFoldDB" id="A0A6G0WKM3"/>
<sequence length="739" mass="79986">MRSAGTVAAVAALAIGASAQDNLGVCDHAPQKSLPFCNPDLNIDERVEDLVSRIRDQDVPGLLADNSSGVHIPNVLDLPPYAWWNEGLHGVASSPGVIFEKPTIAATSFPQIINLASSFNRTLFHRIGQVIATEARAFHSAGHAGLTFWTPDINIFRDPRWGRGQETPGEDPFLTTEYAVQFVTGLQGNSPFLQVSACCKHFSAYSQEIHRHELSADVGPQDFADTYFPVFEACIKRANVSSVMCSYNAVNGIPSCADKHLLTDIVRSKWGFDGYIVSDCGAVYDIQFNHNYTNTTADTCAKTLEAGTDLNCGSFFQQYLGDALPKVDRQAVRRALRMIFRTLMRLGYFEPHDRQPFSHITIADLDTPEHRALALQAAQQSVVLLKNDAKTLPLDPDAFDATHRLVLLGPHVHSTIAQLGNYAGTPSFIVSPAEGVSKFVPAANTDAAEGCAILGDDLDEKAIELAAVTATSQVVLFVGINQTIEAEDVDRTHIRLPGRQSELIRKVAAAAAKPIVVVVLSGGPVDLLEFKQDPKVGAIVYAGYLGQSAGTAIAQVLFGEVNPSGRLTHTFYPASFADQITLEDMHMRPHDKSPGRTHRFYTGEPVFPFGHGLSYTSFRYGLHAAATRLDGGVQVTVAVANVGELIADNVLLCFASPPSAKGRPLQTLVAFDRVDGIVPGHVYLWKLSLPIESFALSNEDGKIEVVEGKWTLHIDGVTFQVDISNHGNTTVPNPFLANA</sequence>
<dbReference type="Gene3D" id="3.20.20.300">
    <property type="entry name" value="Glycoside hydrolase, family 3, N-terminal domain"/>
    <property type="match status" value="1"/>
</dbReference>
<evidence type="ECO:0000313" key="8">
    <source>
        <dbReference type="Proteomes" id="UP000481153"/>
    </source>
</evidence>
<evidence type="ECO:0000256" key="1">
    <source>
        <dbReference type="ARBA" id="ARBA00005336"/>
    </source>
</evidence>
<dbReference type="Gene3D" id="3.40.50.1700">
    <property type="entry name" value="Glycoside hydrolase family 3 C-terminal domain"/>
    <property type="match status" value="1"/>
</dbReference>
<dbReference type="InterPro" id="IPR001764">
    <property type="entry name" value="Glyco_hydro_3_N"/>
</dbReference>
<dbReference type="SUPFAM" id="SSF51445">
    <property type="entry name" value="(Trans)glycosidases"/>
    <property type="match status" value="1"/>
</dbReference>
<comment type="similarity">
    <text evidence="1">Belongs to the glycosyl hydrolase 3 family.</text>
</comment>